<keyword evidence="3 10" id="KW-1134">Transmembrane beta strand</keyword>
<keyword evidence="9 10" id="KW-0998">Cell outer membrane</keyword>
<evidence type="ECO:0000256" key="10">
    <source>
        <dbReference type="PROSITE-ProRule" id="PRU01360"/>
    </source>
</evidence>
<keyword evidence="2 10" id="KW-0813">Transport</keyword>
<evidence type="ECO:0000256" key="1">
    <source>
        <dbReference type="ARBA" id="ARBA00004571"/>
    </source>
</evidence>
<keyword evidence="4" id="KW-0406">Ion transport</keyword>
<evidence type="ECO:0000256" key="8">
    <source>
        <dbReference type="ARBA" id="ARBA00023136"/>
    </source>
</evidence>
<protein>
    <submittedName>
        <fullName evidence="14">TonB-linked SusC/RagA family outer membrane protein</fullName>
    </submittedName>
</protein>
<evidence type="ECO:0000256" key="4">
    <source>
        <dbReference type="ARBA" id="ARBA00022496"/>
    </source>
</evidence>
<dbReference type="InterPro" id="IPR037066">
    <property type="entry name" value="Plug_dom_sf"/>
</dbReference>
<feature type="region of interest" description="Disordered" evidence="12">
    <location>
        <begin position="129"/>
        <end position="149"/>
    </location>
</feature>
<keyword evidence="4" id="KW-0410">Iron transport</keyword>
<dbReference type="SMART" id="SM00965">
    <property type="entry name" value="STN"/>
    <property type="match status" value="1"/>
</dbReference>
<feature type="compositionally biased region" description="Polar residues" evidence="12">
    <location>
        <begin position="131"/>
        <end position="149"/>
    </location>
</feature>
<dbReference type="InterPro" id="IPR012910">
    <property type="entry name" value="Plug_dom"/>
</dbReference>
<dbReference type="SUPFAM" id="SSF49464">
    <property type="entry name" value="Carboxypeptidase regulatory domain-like"/>
    <property type="match status" value="1"/>
</dbReference>
<dbReference type="InterPro" id="IPR023996">
    <property type="entry name" value="TonB-dep_OMP_SusC/RagA"/>
</dbReference>
<dbReference type="InterPro" id="IPR011662">
    <property type="entry name" value="Secretin/TonB_short_N"/>
</dbReference>
<dbReference type="Pfam" id="PF00593">
    <property type="entry name" value="TonB_dep_Rec_b-barrel"/>
    <property type="match status" value="1"/>
</dbReference>
<reference evidence="14 15" key="1">
    <citation type="submission" date="2020-08" db="EMBL/GenBank/DDBJ databases">
        <title>Genomic Encyclopedia of Type Strains, Phase IV (KMG-IV): sequencing the most valuable type-strain genomes for metagenomic binning, comparative biology and taxonomic classification.</title>
        <authorList>
            <person name="Goeker M."/>
        </authorList>
    </citation>
    <scope>NUCLEOTIDE SEQUENCE [LARGE SCALE GENOMIC DNA]</scope>
    <source>
        <strain evidence="14 15">DSM 17976</strain>
    </source>
</reference>
<dbReference type="GO" id="GO:0006826">
    <property type="term" value="P:iron ion transport"/>
    <property type="evidence" value="ECO:0007669"/>
    <property type="project" value="UniProtKB-KW"/>
</dbReference>
<keyword evidence="15" id="KW-1185">Reference proteome</keyword>
<dbReference type="NCBIfam" id="TIGR04057">
    <property type="entry name" value="SusC_RagA_signa"/>
    <property type="match status" value="1"/>
</dbReference>
<dbReference type="Gene3D" id="2.40.170.20">
    <property type="entry name" value="TonB-dependent receptor, beta-barrel domain"/>
    <property type="match status" value="1"/>
</dbReference>
<evidence type="ECO:0000259" key="13">
    <source>
        <dbReference type="SMART" id="SM00965"/>
    </source>
</evidence>
<evidence type="ECO:0000256" key="9">
    <source>
        <dbReference type="ARBA" id="ARBA00023237"/>
    </source>
</evidence>
<keyword evidence="8 10" id="KW-0472">Membrane</keyword>
<organism evidence="14 15">
    <name type="scientific">Runella defluvii</name>
    <dbReference type="NCBI Taxonomy" id="370973"/>
    <lineage>
        <taxon>Bacteria</taxon>
        <taxon>Pseudomonadati</taxon>
        <taxon>Bacteroidota</taxon>
        <taxon>Cytophagia</taxon>
        <taxon>Cytophagales</taxon>
        <taxon>Spirosomataceae</taxon>
        <taxon>Runella</taxon>
    </lineage>
</organism>
<sequence>MRSIFIPTTLVGLLTGALLVEPQLANSQAMAMVSSQQRPTYSAASATTTRLSDALNGLKAKYKADILFEDRTVANLTVPTDVLAGTTSLENALSRLLKPFNLRYKQVKAGTWVVLAKKSSASVGEARFPVTPTNEENQPQTDPASNGSLTTVVASGPLETRAEEVTISGTVTTADNNGVIPGANVVVKGTVRGTTTDANGRYQLRIPESLGKASGLVLVFSYVGYEAQEVTVGNRTEINVQLKESDQSLNEVVVVGYGTVRKSDLTGSVMSLKAQDLTRGSNINLQQTLAGRAPGVQVYQKSGEPGSAMSVQIRGITSITGNNDPLYVVDGLPVNDGTAIGSASAGGTTSNPNNRTPLNSLNPADIESIEILKDASATAIYGSRGANGVVLITTRRGKDGKLKVEYNGTHGVQKVANTQRFLTGTEYTDVINSIIDLGKLSTPKVTGTNANTDWQSLLLRDAPIQSHDLSFSGAGGNTRYYISAGYFNQDGIMLKSGTSRYSARMNLENGVANKYNVGVSLNTSYTRDYYNATGVGLNDNASALYMAQNYDPTVPAYNPDGTYYRSSLMAPMDSPLAVINGQYGMGDTYRTFGNIYAEYYFVPSLSAKVRVGADFNDNQRYFWIDPSTLTGLSYNGYADVRDGKRGYYLTEGTLNFNKEVKNHRISAVAGATYERYTSSSIIANSRSFALPDLTFNALGTGDNTLNGVGSGRQENKLVSFLGRVNYSFNSKYLLTLSMRADGSARFGPNKRFGYFPSAALAWRIQDEAFLKNVNFLSELKLRASYGATGNQPTINYLYFSTFSAGRNAVFNGNRYSSLQPSRSANPDLQWEAAVQADLGIDFGFFNGRLTGSIDYYNRKTSNLLYDIPQPASTGFGSRIENVGSMRNTGVELALKGILTDKNGFRVDAGFNITTLKNRVLSLGKVPQFIGSGPGSIGQVSILKPGESIGSFYGYLVDGVWQTGEDFTQAQSGVRPGDLKYRDLDGNKVINANDRVVLGKSLPDFFYGFNTSASYKTLALDIFLEGSQGAKMLNSSLVDAYYPVDYRRNKLAVPYLNRWTPTNPTNDYPSFLPNDVQGQRQVTNKTVEDASYLRVQSVRLSYKIPVPKNRYVGSASVFVNGQNLYNFTKYSGADPAANALGDNILRIDYNTYPLTRTYTVGVNLQF</sequence>
<dbReference type="InterPro" id="IPR039426">
    <property type="entry name" value="TonB-dep_rcpt-like"/>
</dbReference>
<comment type="subcellular location">
    <subcellularLocation>
        <location evidence="1 10">Cell outer membrane</location>
        <topology evidence="1 10">Multi-pass membrane protein</topology>
    </subcellularLocation>
</comment>
<dbReference type="GO" id="GO:0009279">
    <property type="term" value="C:cell outer membrane"/>
    <property type="evidence" value="ECO:0007669"/>
    <property type="project" value="UniProtKB-SubCell"/>
</dbReference>
<dbReference type="Proteomes" id="UP000541352">
    <property type="component" value="Unassembled WGS sequence"/>
</dbReference>
<comment type="similarity">
    <text evidence="10 11">Belongs to the TonB-dependent receptor family.</text>
</comment>
<evidence type="ECO:0000256" key="12">
    <source>
        <dbReference type="SAM" id="MobiDB-lite"/>
    </source>
</evidence>
<dbReference type="NCBIfam" id="TIGR04056">
    <property type="entry name" value="OMP_RagA_SusC"/>
    <property type="match status" value="1"/>
</dbReference>
<dbReference type="FunFam" id="2.170.130.10:FF:000008">
    <property type="entry name" value="SusC/RagA family TonB-linked outer membrane protein"/>
    <property type="match status" value="1"/>
</dbReference>
<gene>
    <name evidence="14" type="ORF">FHS57_002707</name>
</gene>
<dbReference type="AlphaFoldDB" id="A0A7W5ZKE4"/>
<dbReference type="InterPro" id="IPR008969">
    <property type="entry name" value="CarboxyPept-like_regulatory"/>
</dbReference>
<dbReference type="InterPro" id="IPR036942">
    <property type="entry name" value="Beta-barrel_TonB_sf"/>
</dbReference>
<keyword evidence="7 11" id="KW-0798">TonB box</keyword>
<evidence type="ECO:0000256" key="11">
    <source>
        <dbReference type="RuleBase" id="RU003357"/>
    </source>
</evidence>
<dbReference type="InterPro" id="IPR000531">
    <property type="entry name" value="Beta-barrel_TonB"/>
</dbReference>
<evidence type="ECO:0000256" key="7">
    <source>
        <dbReference type="ARBA" id="ARBA00023077"/>
    </source>
</evidence>
<evidence type="ECO:0000256" key="3">
    <source>
        <dbReference type="ARBA" id="ARBA00022452"/>
    </source>
</evidence>
<dbReference type="Gene3D" id="3.55.50.30">
    <property type="match status" value="1"/>
</dbReference>
<evidence type="ECO:0000313" key="15">
    <source>
        <dbReference type="Proteomes" id="UP000541352"/>
    </source>
</evidence>
<dbReference type="Gene3D" id="2.170.130.10">
    <property type="entry name" value="TonB-dependent receptor, plug domain"/>
    <property type="match status" value="1"/>
</dbReference>
<dbReference type="InterPro" id="IPR023997">
    <property type="entry name" value="TonB-dep_OMP_SusC/RagA_CS"/>
</dbReference>
<dbReference type="Gene3D" id="2.60.40.1120">
    <property type="entry name" value="Carboxypeptidase-like, regulatory domain"/>
    <property type="match status" value="1"/>
</dbReference>
<comment type="caution">
    <text evidence="14">The sequence shown here is derived from an EMBL/GenBank/DDBJ whole genome shotgun (WGS) entry which is preliminary data.</text>
</comment>
<dbReference type="Pfam" id="PF07715">
    <property type="entry name" value="Plug"/>
    <property type="match status" value="1"/>
</dbReference>
<evidence type="ECO:0000256" key="2">
    <source>
        <dbReference type="ARBA" id="ARBA00022448"/>
    </source>
</evidence>
<name>A0A7W5ZKE4_9BACT</name>
<evidence type="ECO:0000313" key="14">
    <source>
        <dbReference type="EMBL" id="MBB3838701.1"/>
    </source>
</evidence>
<evidence type="ECO:0000256" key="6">
    <source>
        <dbReference type="ARBA" id="ARBA00023004"/>
    </source>
</evidence>
<dbReference type="EMBL" id="JACIBY010000005">
    <property type="protein sequence ID" value="MBB3838701.1"/>
    <property type="molecule type" value="Genomic_DNA"/>
</dbReference>
<keyword evidence="6" id="KW-0408">Iron</keyword>
<dbReference type="PROSITE" id="PS52016">
    <property type="entry name" value="TONB_DEPENDENT_REC_3"/>
    <property type="match status" value="1"/>
</dbReference>
<evidence type="ECO:0000256" key="5">
    <source>
        <dbReference type="ARBA" id="ARBA00022692"/>
    </source>
</evidence>
<keyword evidence="5 10" id="KW-0812">Transmembrane</keyword>
<feature type="domain" description="Secretin/TonB short N-terminal" evidence="13">
    <location>
        <begin position="64"/>
        <end position="117"/>
    </location>
</feature>
<dbReference type="Pfam" id="PF13715">
    <property type="entry name" value="CarbopepD_reg_2"/>
    <property type="match status" value="1"/>
</dbReference>
<accession>A0A7W5ZKE4</accession>
<dbReference type="RefSeq" id="WP_221225625.1">
    <property type="nucleotide sequence ID" value="NZ_JACIBY010000005.1"/>
</dbReference>
<proteinExistence type="inferred from homology"/>
<dbReference type="SUPFAM" id="SSF56935">
    <property type="entry name" value="Porins"/>
    <property type="match status" value="1"/>
</dbReference>